<evidence type="ECO:0000313" key="6">
    <source>
        <dbReference type="Proteomes" id="UP000816034"/>
    </source>
</evidence>
<feature type="domain" description="FH2" evidence="4">
    <location>
        <begin position="732"/>
        <end position="1136"/>
    </location>
</feature>
<comment type="caution">
    <text evidence="5">The sequence shown here is derived from an EMBL/GenBank/DDBJ whole genome shotgun (WGS) entry which is preliminary data.</text>
</comment>
<dbReference type="Pfam" id="PF06371">
    <property type="entry name" value="Drf_GBD"/>
    <property type="match status" value="1"/>
</dbReference>
<feature type="compositionally biased region" description="Low complexity" evidence="2">
    <location>
        <begin position="584"/>
        <end position="614"/>
    </location>
</feature>
<reference evidence="5 6" key="1">
    <citation type="journal article" date="2018" name="BMC Genomics">
        <title>The genome of Naegleria lovaniensis, the basis for a comparative approach to unravel pathogenicity factors of the human pathogenic amoeba N. fowleri.</title>
        <authorList>
            <person name="Liechti N."/>
            <person name="Schurch N."/>
            <person name="Bruggmann R."/>
            <person name="Wittwer M."/>
        </authorList>
    </citation>
    <scope>NUCLEOTIDE SEQUENCE [LARGE SCALE GENOMIC DNA]</scope>
    <source>
        <strain evidence="5 6">ATCC 30569</strain>
    </source>
</reference>
<dbReference type="PROSITE" id="PS51232">
    <property type="entry name" value="GBD_FH3"/>
    <property type="match status" value="1"/>
</dbReference>
<dbReference type="InterPro" id="IPR016024">
    <property type="entry name" value="ARM-type_fold"/>
</dbReference>
<feature type="region of interest" description="Disordered" evidence="2">
    <location>
        <begin position="1"/>
        <end position="66"/>
    </location>
</feature>
<dbReference type="SMART" id="SM01139">
    <property type="entry name" value="Drf_FH3"/>
    <property type="match status" value="1"/>
</dbReference>
<dbReference type="EMBL" id="PYSW02000011">
    <property type="protein sequence ID" value="KAG2388065.1"/>
    <property type="molecule type" value="Genomic_DNA"/>
</dbReference>
<gene>
    <name evidence="5" type="ORF">C9374_000915</name>
</gene>
<dbReference type="PROSITE" id="PS51444">
    <property type="entry name" value="FH2"/>
    <property type="match status" value="1"/>
</dbReference>
<dbReference type="RefSeq" id="XP_044552057.1">
    <property type="nucleotide sequence ID" value="XM_044699305.1"/>
</dbReference>
<evidence type="ECO:0000256" key="2">
    <source>
        <dbReference type="SAM" id="MobiDB-lite"/>
    </source>
</evidence>
<evidence type="ECO:0000259" key="4">
    <source>
        <dbReference type="PROSITE" id="PS51444"/>
    </source>
</evidence>
<feature type="compositionally biased region" description="Low complexity" evidence="2">
    <location>
        <begin position="625"/>
        <end position="652"/>
    </location>
</feature>
<feature type="compositionally biased region" description="Polar residues" evidence="2">
    <location>
        <begin position="1134"/>
        <end position="1145"/>
    </location>
</feature>
<feature type="region of interest" description="Disordered" evidence="2">
    <location>
        <begin position="1126"/>
        <end position="1146"/>
    </location>
</feature>
<dbReference type="InterPro" id="IPR015425">
    <property type="entry name" value="FH2_Formin"/>
</dbReference>
<evidence type="ECO:0000256" key="1">
    <source>
        <dbReference type="SAM" id="Coils"/>
    </source>
</evidence>
<evidence type="ECO:0000313" key="5">
    <source>
        <dbReference type="EMBL" id="KAG2388065.1"/>
    </source>
</evidence>
<dbReference type="InterPro" id="IPR010472">
    <property type="entry name" value="FH3_dom"/>
</dbReference>
<evidence type="ECO:0008006" key="7">
    <source>
        <dbReference type="Google" id="ProtNLM"/>
    </source>
</evidence>
<dbReference type="PANTHER" id="PTHR46345:SF8">
    <property type="entry name" value="FORMIN 3, ISOFORM B"/>
    <property type="match status" value="1"/>
</dbReference>
<feature type="coiled-coil region" evidence="1">
    <location>
        <begin position="1057"/>
        <end position="1084"/>
    </location>
</feature>
<dbReference type="GO" id="GO:0030036">
    <property type="term" value="P:actin cytoskeleton organization"/>
    <property type="evidence" value="ECO:0007669"/>
    <property type="project" value="InterPro"/>
</dbReference>
<dbReference type="InterPro" id="IPR014768">
    <property type="entry name" value="GBD/FH3_dom"/>
</dbReference>
<dbReference type="SUPFAM" id="SSF48371">
    <property type="entry name" value="ARM repeat"/>
    <property type="match status" value="1"/>
</dbReference>
<feature type="coiled-coil region" evidence="1">
    <location>
        <begin position="507"/>
        <end position="548"/>
    </location>
</feature>
<dbReference type="InterPro" id="IPR011989">
    <property type="entry name" value="ARM-like"/>
</dbReference>
<dbReference type="GeneID" id="68093371"/>
<dbReference type="Pfam" id="PF06367">
    <property type="entry name" value="Drf_FH3"/>
    <property type="match status" value="1"/>
</dbReference>
<dbReference type="GO" id="GO:0031267">
    <property type="term" value="F:small GTPase binding"/>
    <property type="evidence" value="ECO:0007669"/>
    <property type="project" value="InterPro"/>
</dbReference>
<dbReference type="InterPro" id="IPR010473">
    <property type="entry name" value="GTPase-bd"/>
</dbReference>
<dbReference type="AlphaFoldDB" id="A0AA88GW53"/>
<dbReference type="Gene3D" id="1.20.58.2220">
    <property type="entry name" value="Formin, FH2 domain"/>
    <property type="match status" value="1"/>
</dbReference>
<feature type="region of interest" description="Disordered" evidence="2">
    <location>
        <begin position="577"/>
        <end position="662"/>
    </location>
</feature>
<organism evidence="5 6">
    <name type="scientific">Naegleria lovaniensis</name>
    <name type="common">Amoeba</name>
    <dbReference type="NCBI Taxonomy" id="51637"/>
    <lineage>
        <taxon>Eukaryota</taxon>
        <taxon>Discoba</taxon>
        <taxon>Heterolobosea</taxon>
        <taxon>Tetramitia</taxon>
        <taxon>Eutetramitia</taxon>
        <taxon>Vahlkampfiidae</taxon>
        <taxon>Naegleria</taxon>
    </lineage>
</organism>
<dbReference type="Pfam" id="PF02181">
    <property type="entry name" value="FH2"/>
    <property type="match status" value="1"/>
</dbReference>
<dbReference type="Proteomes" id="UP000816034">
    <property type="component" value="Unassembled WGS sequence"/>
</dbReference>
<feature type="compositionally biased region" description="Polar residues" evidence="2">
    <location>
        <begin position="51"/>
        <end position="61"/>
    </location>
</feature>
<name>A0AA88GW53_NAELO</name>
<protein>
    <recommendedName>
        <fullName evidence="7">FH2 domain-containing protein</fullName>
    </recommendedName>
</protein>
<sequence length="1184" mass="131325">MGKDNHNNNNNSGEEEGTSGSRKKSTMQKLFGKFKGNDQGGGSSSSSSSSLPTNSHDSLPSTGIPHLSSFVKEAMPQDEEEINRRFMEAIEKVGIQNEQSKANVIARYNTNELKWDFVQSLRKTQDTFAMDEKNKVEYYITGLNKSSSQLSPSMDKINTDKSLQDMIKLIQGLTVQLRSQQISWLEDFIRQGGMYQLTCLLASTINFFNFFGHYSSSTENGQPGVHQTTLNNVEQLRSVILMSFTSLLNVNKGIEAFLQQRDAIRTMVLVMDGASLKNRSTILLLLALLCHHSGQEAFELILDAMNHYKLVKREKARFQDLGNWILNENAYASGTSGAGTIYTGGNHGRASVEFRVNALMFINALITSPEDPKIAARIQQEFVNLGLVTILDSIDTEDPDLLVQISTFKELIANDLSHHFEKLTSNSSDPLNMIEVLNGQLTSVSQKHFASMLNALLPISQSFEDTRTSIASRASVCVDNDIQETNFAILAKIIRQVVESIDSRGRLKDWTEETERLKQQVKTQQTSFNNMEEKLKSEKNKLIALLLQNSQIDFSNSIDFEILKDLITPLSNFAKSRSQDVAVSSTVPSTPTIPSTMSNSNSNTSNNGNSGNTSKPLPTPGVMKTTTTTTTVPSTTEPTTTTTTTTTHNETTQIPPVHTSGVGMVVPPPPPSMVIGTGGVPPPPPVMGTMMGTVGVPPPPPPPGMGTTGMPPPPPPGMSGGAVASVQNPLPPLPNYSPSTNLRNVHIDPINKRVIKDTVFIKKGVIDKLKQIQIDESRISELFGVEKDSHSKATNASSSNDKSEKVSLIDTKRAYNIGIQLASMRLNFDSIRKAVVTLDETAMSKNQINTLKSIVPTEEEVNLVSAFDGDASQLAEPDRFFHVMKDVSKIKERMEAWSFKLRYEDDLASLKPDIESLRLATNELKESKKFVKFLAVVLSIANYLNAKGRQKDQYGFHLSSLHKLKDTKASKGNEGLSLLHYLVEYIDTHQKDLSEFYDDMPNIPAAKKASIAQIKEVLQMIKASSNSLGETLAAIAREEDSPIHKQDKFIEKMKPFYEQTKADLGMLEEKLKKTQEGLEELAILFDEDKNLVTTKPEDFFTKLDEFFEMFKSARKFIQERKKKEEEALKKQQKSNTHLTANQSTEKGVLEGLENSLRDGTAFKKRRSLRANANLLAQELSMLKK</sequence>
<dbReference type="Gene3D" id="1.25.10.10">
    <property type="entry name" value="Leucine-rich Repeat Variant"/>
    <property type="match status" value="1"/>
</dbReference>
<proteinExistence type="predicted"/>
<keyword evidence="6" id="KW-1185">Reference proteome</keyword>
<dbReference type="SUPFAM" id="SSF101447">
    <property type="entry name" value="Formin homology 2 domain (FH2 domain)"/>
    <property type="match status" value="1"/>
</dbReference>
<accession>A0AA88GW53</accession>
<dbReference type="GO" id="GO:0003779">
    <property type="term" value="F:actin binding"/>
    <property type="evidence" value="ECO:0007669"/>
    <property type="project" value="InterPro"/>
</dbReference>
<keyword evidence="1" id="KW-0175">Coiled coil</keyword>
<dbReference type="SMART" id="SM00498">
    <property type="entry name" value="FH2"/>
    <property type="match status" value="1"/>
</dbReference>
<dbReference type="InterPro" id="IPR042201">
    <property type="entry name" value="FH2_Formin_sf"/>
</dbReference>
<dbReference type="PANTHER" id="PTHR46345">
    <property type="entry name" value="INVERTED FORMIN-2"/>
    <property type="match status" value="1"/>
</dbReference>
<dbReference type="SMART" id="SM01140">
    <property type="entry name" value="Drf_GBD"/>
    <property type="match status" value="1"/>
</dbReference>
<feature type="domain" description="GBD/FH3" evidence="3">
    <location>
        <begin position="74"/>
        <end position="505"/>
    </location>
</feature>
<evidence type="ECO:0000259" key="3">
    <source>
        <dbReference type="PROSITE" id="PS51232"/>
    </source>
</evidence>